<evidence type="ECO:0000256" key="2">
    <source>
        <dbReference type="SAM" id="Phobius"/>
    </source>
</evidence>
<organism evidence="4 5">
    <name type="scientific">Micromonospora cremea</name>
    <dbReference type="NCBI Taxonomy" id="709881"/>
    <lineage>
        <taxon>Bacteria</taxon>
        <taxon>Bacillati</taxon>
        <taxon>Actinomycetota</taxon>
        <taxon>Actinomycetes</taxon>
        <taxon>Micromonosporales</taxon>
        <taxon>Micromonosporaceae</taxon>
        <taxon>Micromonospora</taxon>
    </lineage>
</organism>
<dbReference type="OrthoDB" id="3967140at2"/>
<dbReference type="EMBL" id="FSQT01000002">
    <property type="protein sequence ID" value="SIN28724.1"/>
    <property type="molecule type" value="Genomic_DNA"/>
</dbReference>
<evidence type="ECO:0000313" key="4">
    <source>
        <dbReference type="EMBL" id="SIN28724.1"/>
    </source>
</evidence>
<feature type="signal peptide" evidence="3">
    <location>
        <begin position="1"/>
        <end position="29"/>
    </location>
</feature>
<dbReference type="NCBIfam" id="TIGR01167">
    <property type="entry name" value="LPXTG_anchor"/>
    <property type="match status" value="1"/>
</dbReference>
<keyword evidence="5" id="KW-1185">Reference proteome</keyword>
<accession>A0A1N6A3X1</accession>
<dbReference type="PROSITE" id="PS51318">
    <property type="entry name" value="TAT"/>
    <property type="match status" value="1"/>
</dbReference>
<feature type="compositionally biased region" description="Gly residues" evidence="1">
    <location>
        <begin position="456"/>
        <end position="489"/>
    </location>
</feature>
<dbReference type="InterPro" id="IPR006311">
    <property type="entry name" value="TAT_signal"/>
</dbReference>
<evidence type="ECO:0000256" key="1">
    <source>
        <dbReference type="SAM" id="MobiDB-lite"/>
    </source>
</evidence>
<dbReference type="Proteomes" id="UP000185124">
    <property type="component" value="Unassembled WGS sequence"/>
</dbReference>
<sequence length="529" mass="55346">MLTHSTRRWLAGLGVAGAFVAASASPAVAAEDPFEIVAQDILVAPDHYGFAYVYAAPTNSEQPHQFGHTTFDLDFSGIADFAVLEEPGEGWGWACETSGQVVHCETEFAEDDGPWLGIYVSGKHEATPGQKGQLKFAMTSGGKTASTTSTVTVAEAVDLQTVPEASVSGAPGSKLDMPATVRNGSETTSQGAVLLMNGDYLVDYAGNYSNCKPAEYMGVLCTFDEDLEPGKSYRLSAELPFQLHEDVRTGAELLATSVWWTKADWELNSIDWPQDGKPGTGDKLRLVEQSDAKSLERQTDPDMYNNYTDISVKVTGDNQADLSVKGATASGKKGDLVQVRPSVTNLGPALLEYQGRPAFRVTVPEGTTAVEVSGECQPYTTDAEWDQWDGNWGEPGAKEYGCQITESPKGFENPYEFGLRIDTVVPDASGAVSARLAGDPNSKNDTAKIVINPTTTGGGNPGGGNPGGGNPGGGDGDGDNGGGQGGDDGGALPITGQSTGLIAGIGALLLAAGVGGYLVAKRRRTRFVA</sequence>
<dbReference type="STRING" id="709881.SAMN04489832_4888"/>
<name>A0A1N6A3X1_9ACTN</name>
<feature type="transmembrane region" description="Helical" evidence="2">
    <location>
        <begin position="501"/>
        <end position="520"/>
    </location>
</feature>
<dbReference type="RefSeq" id="WP_074315781.1">
    <property type="nucleotide sequence ID" value="NZ_FSQT01000002.1"/>
</dbReference>
<reference evidence="5" key="1">
    <citation type="submission" date="2016-12" db="EMBL/GenBank/DDBJ databases">
        <authorList>
            <person name="Varghese N."/>
            <person name="Submissions S."/>
        </authorList>
    </citation>
    <scope>NUCLEOTIDE SEQUENCE [LARGE SCALE GENOMIC DNA]</scope>
    <source>
        <strain evidence="5">DSM 45599</strain>
    </source>
</reference>
<gene>
    <name evidence="4" type="ORF">SAMN04489832_4888</name>
</gene>
<keyword evidence="3" id="KW-0732">Signal</keyword>
<evidence type="ECO:0000313" key="5">
    <source>
        <dbReference type="Proteomes" id="UP000185124"/>
    </source>
</evidence>
<proteinExistence type="predicted"/>
<evidence type="ECO:0000256" key="3">
    <source>
        <dbReference type="SAM" id="SignalP"/>
    </source>
</evidence>
<keyword evidence="2" id="KW-0472">Membrane</keyword>
<keyword evidence="2" id="KW-0812">Transmembrane</keyword>
<feature type="chain" id="PRO_5012975163" evidence="3">
    <location>
        <begin position="30"/>
        <end position="529"/>
    </location>
</feature>
<dbReference type="AlphaFoldDB" id="A0A1N6A3X1"/>
<keyword evidence="2" id="KW-1133">Transmembrane helix</keyword>
<protein>
    <submittedName>
        <fullName evidence="4">LPXTG-motif cell wall anchor domain-containing protein</fullName>
    </submittedName>
</protein>
<feature type="region of interest" description="Disordered" evidence="1">
    <location>
        <begin position="435"/>
        <end position="492"/>
    </location>
</feature>